<reference evidence="1 2" key="1">
    <citation type="journal article" date="2014" name="PLoS Genet.">
        <title>Phylogenetically driven sequencing of extremely halophilic archaea reveals strategies for static and dynamic osmo-response.</title>
        <authorList>
            <person name="Becker E.A."/>
            <person name="Seitzer P.M."/>
            <person name="Tritt A."/>
            <person name="Larsen D."/>
            <person name="Krusor M."/>
            <person name="Yao A.I."/>
            <person name="Wu D."/>
            <person name="Madern D."/>
            <person name="Eisen J.A."/>
            <person name="Darling A.E."/>
            <person name="Facciotti M.T."/>
        </authorList>
    </citation>
    <scope>NUCLEOTIDE SEQUENCE [LARGE SCALE GENOMIC DNA]</scope>
    <source>
        <strain evidence="1 2">GA33</strain>
    </source>
</reference>
<sequence>SAILEETVPGYITAAGFSGHGFQHAPATGKLVAELVADGEASLVDIEALSSDRFEDEATRTERNVV</sequence>
<dbReference type="Proteomes" id="UP000011599">
    <property type="component" value="Unassembled WGS sequence"/>
</dbReference>
<dbReference type="AlphaFoldDB" id="L9VLX4"/>
<evidence type="ECO:0000313" key="1">
    <source>
        <dbReference type="EMBL" id="ELY38210.1"/>
    </source>
</evidence>
<gene>
    <name evidence="1" type="ORF">C496_18263</name>
</gene>
<comment type="caution">
    <text evidence="1">The sequence shown here is derived from an EMBL/GenBank/DDBJ whole genome shotgun (WGS) entry which is preliminary data.</text>
</comment>
<name>L9VLX4_9EURY</name>
<keyword evidence="2" id="KW-1185">Reference proteome</keyword>
<dbReference type="OrthoDB" id="168391at2157"/>
<accession>L9VLX4</accession>
<evidence type="ECO:0000313" key="2">
    <source>
        <dbReference type="Proteomes" id="UP000011599"/>
    </source>
</evidence>
<dbReference type="InterPro" id="IPR036188">
    <property type="entry name" value="FAD/NAD-bd_sf"/>
</dbReference>
<dbReference type="EMBL" id="AOHW01000043">
    <property type="protein sequence ID" value="ELY38210.1"/>
    <property type="molecule type" value="Genomic_DNA"/>
</dbReference>
<dbReference type="eggNOG" id="arCOG00755">
    <property type="taxonomic scope" value="Archaea"/>
</dbReference>
<organism evidence="1 2">
    <name type="scientific">Natronorubrum tibetense GA33</name>
    <dbReference type="NCBI Taxonomy" id="1114856"/>
    <lineage>
        <taxon>Archaea</taxon>
        <taxon>Methanobacteriati</taxon>
        <taxon>Methanobacteriota</taxon>
        <taxon>Stenosarchaea group</taxon>
        <taxon>Halobacteria</taxon>
        <taxon>Halobacteriales</taxon>
        <taxon>Natrialbaceae</taxon>
        <taxon>Natronorubrum</taxon>
    </lineage>
</organism>
<protein>
    <submittedName>
        <fullName evidence="1">FAD dependent oxidoreductase</fullName>
    </submittedName>
</protein>
<dbReference type="Gene3D" id="3.50.50.60">
    <property type="entry name" value="FAD/NAD(P)-binding domain"/>
    <property type="match status" value="1"/>
</dbReference>
<proteinExistence type="predicted"/>
<feature type="non-terminal residue" evidence="1">
    <location>
        <position position="1"/>
    </location>
</feature>